<dbReference type="Proteomes" id="UP001346149">
    <property type="component" value="Unassembled WGS sequence"/>
</dbReference>
<proteinExistence type="predicted"/>
<organism evidence="1 2">
    <name type="scientific">Trapa natans</name>
    <name type="common">Water chestnut</name>
    <dbReference type="NCBI Taxonomy" id="22666"/>
    <lineage>
        <taxon>Eukaryota</taxon>
        <taxon>Viridiplantae</taxon>
        <taxon>Streptophyta</taxon>
        <taxon>Embryophyta</taxon>
        <taxon>Tracheophyta</taxon>
        <taxon>Spermatophyta</taxon>
        <taxon>Magnoliopsida</taxon>
        <taxon>eudicotyledons</taxon>
        <taxon>Gunneridae</taxon>
        <taxon>Pentapetalae</taxon>
        <taxon>rosids</taxon>
        <taxon>malvids</taxon>
        <taxon>Myrtales</taxon>
        <taxon>Lythraceae</taxon>
        <taxon>Trapa</taxon>
    </lineage>
</organism>
<dbReference type="EMBL" id="JAXQNO010000002">
    <property type="protein sequence ID" value="KAK4801930.1"/>
    <property type="molecule type" value="Genomic_DNA"/>
</dbReference>
<protein>
    <submittedName>
        <fullName evidence="1">Uncharacterized protein</fullName>
    </submittedName>
</protein>
<evidence type="ECO:0000313" key="1">
    <source>
        <dbReference type="EMBL" id="KAK4801930.1"/>
    </source>
</evidence>
<comment type="caution">
    <text evidence="1">The sequence shown here is derived from an EMBL/GenBank/DDBJ whole genome shotgun (WGS) entry which is preliminary data.</text>
</comment>
<dbReference type="AlphaFoldDB" id="A0AAN7M9P5"/>
<name>A0AAN7M9P5_TRANT</name>
<sequence length="130" mass="14341">MSISNERCKQATTRRANQIQNCNFSYNLSQVMKMHMKKKLGFGGNGERGVPIERIPSSDINRSNRSVSRYLPIPILRPSAASGPYTVTTPKELTINTIKVLCNADVSEGIFKAGKDVSLPETTIRTAVNL</sequence>
<reference evidence="1 2" key="1">
    <citation type="journal article" date="2023" name="Hortic Res">
        <title>Pangenome of water caltrop reveals structural variations and asymmetric subgenome divergence after allopolyploidization.</title>
        <authorList>
            <person name="Zhang X."/>
            <person name="Chen Y."/>
            <person name="Wang L."/>
            <person name="Yuan Y."/>
            <person name="Fang M."/>
            <person name="Shi L."/>
            <person name="Lu R."/>
            <person name="Comes H.P."/>
            <person name="Ma Y."/>
            <person name="Chen Y."/>
            <person name="Huang G."/>
            <person name="Zhou Y."/>
            <person name="Zheng Z."/>
            <person name="Qiu Y."/>
        </authorList>
    </citation>
    <scope>NUCLEOTIDE SEQUENCE [LARGE SCALE GENOMIC DNA]</scope>
    <source>
        <strain evidence="1">F231</strain>
    </source>
</reference>
<accession>A0AAN7M9P5</accession>
<gene>
    <name evidence="1" type="ORF">SAY86_000133</name>
</gene>
<keyword evidence="2" id="KW-1185">Reference proteome</keyword>
<evidence type="ECO:0000313" key="2">
    <source>
        <dbReference type="Proteomes" id="UP001346149"/>
    </source>
</evidence>